<dbReference type="PANTHER" id="PTHR46961:SF19">
    <property type="entry name" value="DYNEIN HEAVY CHAIN 5, AXONEMAL"/>
    <property type="match status" value="1"/>
</dbReference>
<accession>A0A0R3THP1</accession>
<evidence type="ECO:0000313" key="3">
    <source>
        <dbReference type="Proteomes" id="UP000278807"/>
    </source>
</evidence>
<dbReference type="PANTHER" id="PTHR46961">
    <property type="entry name" value="DYNEIN HEAVY CHAIN 1, AXONEMAL-LIKE PROTEIN"/>
    <property type="match status" value="1"/>
</dbReference>
<name>A0A0R3THP1_RODNA</name>
<dbReference type="GO" id="GO:0051959">
    <property type="term" value="F:dynein light intermediate chain binding"/>
    <property type="evidence" value="ECO:0007669"/>
    <property type="project" value="InterPro"/>
</dbReference>
<evidence type="ECO:0000313" key="4">
    <source>
        <dbReference type="WBParaSite" id="HNAJ_0000658201-mRNA-1"/>
    </source>
</evidence>
<dbReference type="InterPro" id="IPR042219">
    <property type="entry name" value="AAA_lid_11_sf"/>
</dbReference>
<protein>
    <submittedName>
        <fullName evidence="4">AAA_lid_11 domain-containing protein</fullName>
    </submittedName>
</protein>
<evidence type="ECO:0000313" key="2">
    <source>
        <dbReference type="EMBL" id="VDO02438.1"/>
    </source>
</evidence>
<dbReference type="FunFam" id="1.10.8.720:FF:000004">
    <property type="entry name" value="Dynein heavy chain 5, axonemal"/>
    <property type="match status" value="1"/>
</dbReference>
<feature type="domain" description="Dynein heavy chain AAA lid" evidence="1">
    <location>
        <begin position="30"/>
        <end position="169"/>
    </location>
</feature>
<dbReference type="STRING" id="102285.A0A0R3THP1"/>
<dbReference type="AlphaFoldDB" id="A0A0R3THP1"/>
<dbReference type="InterPro" id="IPR026983">
    <property type="entry name" value="DHC"/>
</dbReference>
<dbReference type="Gene3D" id="1.10.8.720">
    <property type="entry name" value="Region D6 of dynein motor"/>
    <property type="match status" value="1"/>
</dbReference>
<sequence>MGIRAGLLRTYAMIGQEGEDQLEASSAVQWKPLLYAVSFLHTIVQDRRKFGPIGWNIPYEFNQADFTSIVQFIQNHLDDMDAHKGTSWATLRYMISEVQYGGRVTDDYDKRLLNTYVQVWFTDLLFSDDFRFYNGYAIPKARTIEEYQARISELPVVDSPECFGLHSNADIMYQTNNASSVLTTIANIQPKDGSSGGGETRESFVSKMAEEMLSKLPSDYNPFEVMLPNHLFLFVTG</sequence>
<proteinExistence type="predicted"/>
<dbReference type="EMBL" id="UZAE01007490">
    <property type="protein sequence ID" value="VDO02438.1"/>
    <property type="molecule type" value="Genomic_DNA"/>
</dbReference>
<reference evidence="2 3" key="2">
    <citation type="submission" date="2018-11" db="EMBL/GenBank/DDBJ databases">
        <authorList>
            <consortium name="Pathogen Informatics"/>
        </authorList>
    </citation>
    <scope>NUCLEOTIDE SEQUENCE [LARGE SCALE GENOMIC DNA]</scope>
</reference>
<dbReference type="GO" id="GO:0045505">
    <property type="term" value="F:dynein intermediate chain binding"/>
    <property type="evidence" value="ECO:0007669"/>
    <property type="project" value="InterPro"/>
</dbReference>
<dbReference type="Proteomes" id="UP000278807">
    <property type="component" value="Unassembled WGS sequence"/>
</dbReference>
<dbReference type="GO" id="GO:0030286">
    <property type="term" value="C:dynein complex"/>
    <property type="evidence" value="ECO:0007669"/>
    <property type="project" value="InterPro"/>
</dbReference>
<organism evidence="4">
    <name type="scientific">Rodentolepis nana</name>
    <name type="common">Dwarf tapeworm</name>
    <name type="synonym">Hymenolepis nana</name>
    <dbReference type="NCBI Taxonomy" id="102285"/>
    <lineage>
        <taxon>Eukaryota</taxon>
        <taxon>Metazoa</taxon>
        <taxon>Spiralia</taxon>
        <taxon>Lophotrochozoa</taxon>
        <taxon>Platyhelminthes</taxon>
        <taxon>Cestoda</taxon>
        <taxon>Eucestoda</taxon>
        <taxon>Cyclophyllidea</taxon>
        <taxon>Hymenolepididae</taxon>
        <taxon>Rodentolepis</taxon>
    </lineage>
</organism>
<dbReference type="GO" id="GO:0007018">
    <property type="term" value="P:microtubule-based movement"/>
    <property type="evidence" value="ECO:0007669"/>
    <property type="project" value="InterPro"/>
</dbReference>
<dbReference type="InterPro" id="IPR041658">
    <property type="entry name" value="AAA_lid_11"/>
</dbReference>
<keyword evidence="3" id="KW-1185">Reference proteome</keyword>
<gene>
    <name evidence="2" type="ORF">HNAJ_LOCUS6578</name>
</gene>
<dbReference type="WBParaSite" id="HNAJ_0000658201-mRNA-1">
    <property type="protein sequence ID" value="HNAJ_0000658201-mRNA-1"/>
    <property type="gene ID" value="HNAJ_0000658201"/>
</dbReference>
<reference evidence="4" key="1">
    <citation type="submission" date="2017-02" db="UniProtKB">
        <authorList>
            <consortium name="WormBaseParasite"/>
        </authorList>
    </citation>
    <scope>IDENTIFICATION</scope>
</reference>
<dbReference type="Pfam" id="PF18198">
    <property type="entry name" value="AAA_lid_11"/>
    <property type="match status" value="1"/>
</dbReference>
<evidence type="ECO:0000259" key="1">
    <source>
        <dbReference type="Pfam" id="PF18198"/>
    </source>
</evidence>
<dbReference type="OrthoDB" id="10251809at2759"/>